<dbReference type="RefSeq" id="WP_171363958.1">
    <property type="nucleotide sequence ID" value="NZ_WVQY01000005.1"/>
</dbReference>
<evidence type="ECO:0000313" key="2">
    <source>
        <dbReference type="Proteomes" id="UP000599383"/>
    </source>
</evidence>
<comment type="caution">
    <text evidence="1">The sequence shown here is derived from an EMBL/GenBank/DDBJ whole genome shotgun (WGS) entry which is preliminary data.</text>
</comment>
<protein>
    <submittedName>
        <fullName evidence="1">Uncharacterized protein</fullName>
    </submittedName>
</protein>
<reference evidence="1 2" key="1">
    <citation type="submission" date="2019-12" db="EMBL/GenBank/DDBJ databases">
        <title>Ruegeria JWLKs population differentiation of coral mucus and skeleton niches.</title>
        <authorList>
            <person name="Luo D."/>
        </authorList>
    </citation>
    <scope>NUCLEOTIDE SEQUENCE [LARGE SCALE GENOMIC DNA]</scope>
    <source>
        <strain evidence="1 2">HKCCD6238</strain>
    </source>
</reference>
<keyword evidence="2" id="KW-1185">Reference proteome</keyword>
<organism evidence="1 2">
    <name type="scientific">Ruegeria atlantica</name>
    <dbReference type="NCBI Taxonomy" id="81569"/>
    <lineage>
        <taxon>Bacteria</taxon>
        <taxon>Pseudomonadati</taxon>
        <taxon>Pseudomonadota</taxon>
        <taxon>Alphaproteobacteria</taxon>
        <taxon>Rhodobacterales</taxon>
        <taxon>Roseobacteraceae</taxon>
        <taxon>Ruegeria</taxon>
    </lineage>
</organism>
<name>A0ABX1WDX4_9RHOB</name>
<dbReference type="EMBL" id="WVQY01000005">
    <property type="protein sequence ID" value="NOD31495.1"/>
    <property type="molecule type" value="Genomic_DNA"/>
</dbReference>
<proteinExistence type="predicted"/>
<accession>A0ABX1WDX4</accession>
<sequence length="211" mass="23445">MSLETLPASAKKATQYFIDNSKLRKGKRRDALLDQIAQAKRPMVHAKKLLATFGKPKPASLTPREFERFFLEYVAKSGISDPSILPMIKKAKLRANRQDLTLDQAKHILTIAGRAFNGRCQDEIDQSRDAARLALGLDPYVKPEITAKKPKVSPRALLNMPEDKVADAVGYVEATASDTALRLYAKAIAENARGELTVHRADQIARLINLR</sequence>
<evidence type="ECO:0000313" key="1">
    <source>
        <dbReference type="EMBL" id="NOD31495.1"/>
    </source>
</evidence>
<dbReference type="Proteomes" id="UP000599383">
    <property type="component" value="Unassembled WGS sequence"/>
</dbReference>
<gene>
    <name evidence="1" type="ORF">GS617_14550</name>
</gene>